<dbReference type="Pfam" id="PF00226">
    <property type="entry name" value="DnaJ"/>
    <property type="match status" value="1"/>
</dbReference>
<feature type="domain" description="J" evidence="3">
    <location>
        <begin position="5"/>
        <end position="72"/>
    </location>
</feature>
<accession>A0A915EBZ1</accession>
<reference evidence="5" key="1">
    <citation type="submission" date="2022-11" db="UniProtKB">
        <authorList>
            <consortium name="WormBaseParasite"/>
        </authorList>
    </citation>
    <scope>IDENTIFICATION</scope>
</reference>
<protein>
    <submittedName>
        <fullName evidence="5">J domain-containing protein</fullName>
    </submittedName>
</protein>
<keyword evidence="1" id="KW-0143">Chaperone</keyword>
<evidence type="ECO:0000256" key="2">
    <source>
        <dbReference type="SAM" id="MobiDB-lite"/>
    </source>
</evidence>
<dbReference type="SMART" id="SM00271">
    <property type="entry name" value="DnaJ"/>
    <property type="match status" value="1"/>
</dbReference>
<dbReference type="InterPro" id="IPR001623">
    <property type="entry name" value="DnaJ_domain"/>
</dbReference>
<sequence>MSNVDLYTLLGCDATSTTDQILAEFRSKVREIHPDKMEAAQKSEAEVLFHELNYAKEVLCNPSKRQHYDLFLRMGEPLNVSLKEWMENQDRLQQTLHWANQTNESMPMLQDTNKSTSAAGPSSCKSELEQTGSQDTSFQLHSTSPANNYPRRFEAGPVTTVQ</sequence>
<dbReference type="SUPFAM" id="SSF46565">
    <property type="entry name" value="Chaperone J-domain"/>
    <property type="match status" value="1"/>
</dbReference>
<evidence type="ECO:0000256" key="1">
    <source>
        <dbReference type="ARBA" id="ARBA00023186"/>
    </source>
</evidence>
<proteinExistence type="predicted"/>
<dbReference type="PRINTS" id="PR00625">
    <property type="entry name" value="JDOMAIN"/>
</dbReference>
<evidence type="ECO:0000313" key="4">
    <source>
        <dbReference type="Proteomes" id="UP000887574"/>
    </source>
</evidence>
<feature type="region of interest" description="Disordered" evidence="2">
    <location>
        <begin position="107"/>
        <end position="162"/>
    </location>
</feature>
<dbReference type="PROSITE" id="PS50076">
    <property type="entry name" value="DNAJ_2"/>
    <property type="match status" value="1"/>
</dbReference>
<dbReference type="Gene3D" id="1.10.287.110">
    <property type="entry name" value="DnaJ domain"/>
    <property type="match status" value="1"/>
</dbReference>
<dbReference type="Proteomes" id="UP000887574">
    <property type="component" value="Unplaced"/>
</dbReference>
<dbReference type="InterPro" id="IPR029827">
    <property type="entry name" value="JDP1-like"/>
</dbReference>
<dbReference type="WBParaSite" id="jg5056">
    <property type="protein sequence ID" value="jg5056"/>
    <property type="gene ID" value="jg5056"/>
</dbReference>
<dbReference type="PANTHER" id="PTHR44500:SF1">
    <property type="entry name" value="DNAJ HOMOLOG SUBFAMILY C MEMBER 12"/>
    <property type="match status" value="1"/>
</dbReference>
<name>A0A915EBZ1_9BILA</name>
<evidence type="ECO:0000259" key="3">
    <source>
        <dbReference type="PROSITE" id="PS50076"/>
    </source>
</evidence>
<dbReference type="InterPro" id="IPR036869">
    <property type="entry name" value="J_dom_sf"/>
</dbReference>
<feature type="compositionally biased region" description="Polar residues" evidence="2">
    <location>
        <begin position="107"/>
        <end position="147"/>
    </location>
</feature>
<dbReference type="CDD" id="cd06257">
    <property type="entry name" value="DnaJ"/>
    <property type="match status" value="1"/>
</dbReference>
<organism evidence="4 5">
    <name type="scientific">Ditylenchus dipsaci</name>
    <dbReference type="NCBI Taxonomy" id="166011"/>
    <lineage>
        <taxon>Eukaryota</taxon>
        <taxon>Metazoa</taxon>
        <taxon>Ecdysozoa</taxon>
        <taxon>Nematoda</taxon>
        <taxon>Chromadorea</taxon>
        <taxon>Rhabditida</taxon>
        <taxon>Tylenchina</taxon>
        <taxon>Tylenchomorpha</taxon>
        <taxon>Sphaerularioidea</taxon>
        <taxon>Anguinidae</taxon>
        <taxon>Anguininae</taxon>
        <taxon>Ditylenchus</taxon>
    </lineage>
</organism>
<dbReference type="PANTHER" id="PTHR44500">
    <property type="entry name" value="DNAJ HOMOLOG SUBFAMILY C MEMBER 12"/>
    <property type="match status" value="1"/>
</dbReference>
<dbReference type="AlphaFoldDB" id="A0A915EBZ1"/>
<keyword evidence="4" id="KW-1185">Reference proteome</keyword>
<dbReference type="GO" id="GO:0005737">
    <property type="term" value="C:cytoplasm"/>
    <property type="evidence" value="ECO:0007669"/>
    <property type="project" value="TreeGrafter"/>
</dbReference>
<evidence type="ECO:0000313" key="5">
    <source>
        <dbReference type="WBParaSite" id="jg5056"/>
    </source>
</evidence>